<dbReference type="PROSITE" id="PS50850">
    <property type="entry name" value="MFS"/>
    <property type="match status" value="1"/>
</dbReference>
<evidence type="ECO:0000256" key="7">
    <source>
        <dbReference type="ARBA" id="ARBA00023136"/>
    </source>
</evidence>
<keyword evidence="4" id="KW-1003">Cell membrane</keyword>
<dbReference type="CDD" id="cd17320">
    <property type="entry name" value="MFS_MdfA_MDR_like"/>
    <property type="match status" value="1"/>
</dbReference>
<keyword evidence="8" id="KW-0997">Cell inner membrane</keyword>
<dbReference type="SUPFAM" id="SSF103473">
    <property type="entry name" value="MFS general substrate transporter"/>
    <property type="match status" value="1"/>
</dbReference>
<evidence type="ECO:0000256" key="4">
    <source>
        <dbReference type="ARBA" id="ARBA00022475"/>
    </source>
</evidence>
<dbReference type="EMBL" id="FWFN01000001">
    <property type="protein sequence ID" value="SLN10261.1"/>
    <property type="molecule type" value="Genomic_DNA"/>
</dbReference>
<feature type="transmembrane region" description="Helical" evidence="8">
    <location>
        <begin position="304"/>
        <end position="324"/>
    </location>
</feature>
<feature type="domain" description="Major facilitator superfamily (MFS) profile" evidence="9">
    <location>
        <begin position="1"/>
        <end position="396"/>
    </location>
</feature>
<dbReference type="PANTHER" id="PTHR42718:SF9">
    <property type="entry name" value="MAJOR FACILITATOR SUPERFAMILY MULTIDRUG TRANSPORTER MFSC"/>
    <property type="match status" value="1"/>
</dbReference>
<evidence type="ECO:0000256" key="2">
    <source>
        <dbReference type="ARBA" id="ARBA00006236"/>
    </source>
</evidence>
<dbReference type="InterPro" id="IPR036259">
    <property type="entry name" value="MFS_trans_sf"/>
</dbReference>
<accession>A0A1X6Y6D8</accession>
<dbReference type="GO" id="GO:0005886">
    <property type="term" value="C:plasma membrane"/>
    <property type="evidence" value="ECO:0007669"/>
    <property type="project" value="UniProtKB-SubCell"/>
</dbReference>
<dbReference type="GO" id="GO:0042910">
    <property type="term" value="F:xenobiotic transmembrane transporter activity"/>
    <property type="evidence" value="ECO:0007669"/>
    <property type="project" value="InterPro"/>
</dbReference>
<feature type="transmembrane region" description="Helical" evidence="8">
    <location>
        <begin position="12"/>
        <end position="30"/>
    </location>
</feature>
<keyword evidence="6 8" id="KW-1133">Transmembrane helix</keyword>
<feature type="transmembrane region" description="Helical" evidence="8">
    <location>
        <begin position="42"/>
        <end position="62"/>
    </location>
</feature>
<dbReference type="NCBIfam" id="TIGR00710">
    <property type="entry name" value="efflux_Bcr_CflA"/>
    <property type="match status" value="1"/>
</dbReference>
<dbReference type="RefSeq" id="WP_232618143.1">
    <property type="nucleotide sequence ID" value="NZ_FWFN01000001.1"/>
</dbReference>
<feature type="transmembrane region" description="Helical" evidence="8">
    <location>
        <begin position="131"/>
        <end position="153"/>
    </location>
</feature>
<organism evidence="10 11">
    <name type="scientific">Pseudooceanicola marinus</name>
    <dbReference type="NCBI Taxonomy" id="396013"/>
    <lineage>
        <taxon>Bacteria</taxon>
        <taxon>Pseudomonadati</taxon>
        <taxon>Pseudomonadota</taxon>
        <taxon>Alphaproteobacteria</taxon>
        <taxon>Rhodobacterales</taxon>
        <taxon>Paracoccaceae</taxon>
        <taxon>Pseudooceanicola</taxon>
    </lineage>
</organism>
<dbReference type="InterPro" id="IPR004812">
    <property type="entry name" value="Efflux_drug-R_Bcr/CmlA"/>
</dbReference>
<proteinExistence type="inferred from homology"/>
<evidence type="ECO:0000256" key="5">
    <source>
        <dbReference type="ARBA" id="ARBA00022692"/>
    </source>
</evidence>
<dbReference type="Gene3D" id="1.20.1720.10">
    <property type="entry name" value="Multidrug resistance protein D"/>
    <property type="match status" value="1"/>
</dbReference>
<dbReference type="AlphaFoldDB" id="A0A1X6Y6D8"/>
<reference evidence="10 11" key="1">
    <citation type="submission" date="2017-03" db="EMBL/GenBank/DDBJ databases">
        <authorList>
            <person name="Afonso C.L."/>
            <person name="Miller P.J."/>
            <person name="Scott M.A."/>
            <person name="Spackman E."/>
            <person name="Goraichik I."/>
            <person name="Dimitrov K.M."/>
            <person name="Suarez D.L."/>
            <person name="Swayne D.E."/>
        </authorList>
    </citation>
    <scope>NUCLEOTIDE SEQUENCE [LARGE SCALE GENOMIC DNA]</scope>
    <source>
        <strain evidence="10 11">CECT 7751</strain>
    </source>
</reference>
<feature type="transmembrane region" description="Helical" evidence="8">
    <location>
        <begin position="74"/>
        <end position="93"/>
    </location>
</feature>
<feature type="transmembrane region" description="Helical" evidence="8">
    <location>
        <begin position="99"/>
        <end position="119"/>
    </location>
</feature>
<gene>
    <name evidence="10" type="primary">emrD</name>
    <name evidence="10" type="ORF">PSM7751_00057</name>
</gene>
<protein>
    <recommendedName>
        <fullName evidence="8">Bcr/CflA family efflux transporter</fullName>
    </recommendedName>
</protein>
<feature type="transmembrane region" description="Helical" evidence="8">
    <location>
        <begin position="365"/>
        <end position="389"/>
    </location>
</feature>
<sequence length="410" mass="43013">MTDRTPPHLATLIILTGGAVLTINMFVPSLPGMAREFGVDYGAMSLVIGAYLLMTAVMQLVFGPLSDVYGRRPVILGGMAVFTLASLLCTFTSDVTVFWIGRLLQSASAVGVALSRAVLRDQYEPRELAQKMATVSMVMGLGPLLGPALGGLIDEAFGWRGNFAFYTLLGAAMLALSWRDLGETNRSRGGGFADQFRAWPELLRSPRFWGYATCWSFSIAAFHVFVTAGPLALSEAFGMGSGQLGIYMGMMTAGFILGSWISGRVARTVDWPLTRLMLIGRALASVGLAVALLAWLAGHISLPLLLGAVMLSGLGNGLTSPNAASGVMAVRPHLAGAASGLSSALIQLVGALATGSVGLMLTAKVAVPVLLVAMLIMGLIGLVATLWLARVEQRRGVIRSDVPKAGPGME</sequence>
<dbReference type="PRINTS" id="PR01035">
    <property type="entry name" value="TCRTETA"/>
</dbReference>
<name>A0A1X6Y6D8_9RHOB</name>
<dbReference type="GO" id="GO:1990961">
    <property type="term" value="P:xenobiotic detoxification by transmembrane export across the plasma membrane"/>
    <property type="evidence" value="ECO:0007669"/>
    <property type="project" value="InterPro"/>
</dbReference>
<keyword evidence="7 8" id="KW-0472">Membrane</keyword>
<dbReference type="PANTHER" id="PTHR42718">
    <property type="entry name" value="MAJOR FACILITATOR SUPERFAMILY MULTIDRUG TRANSPORTER MFSC"/>
    <property type="match status" value="1"/>
</dbReference>
<evidence type="ECO:0000313" key="11">
    <source>
        <dbReference type="Proteomes" id="UP000193963"/>
    </source>
</evidence>
<evidence type="ECO:0000256" key="3">
    <source>
        <dbReference type="ARBA" id="ARBA00022448"/>
    </source>
</evidence>
<dbReference type="InterPro" id="IPR011701">
    <property type="entry name" value="MFS"/>
</dbReference>
<feature type="transmembrane region" description="Helical" evidence="8">
    <location>
        <begin position="159"/>
        <end position="178"/>
    </location>
</feature>
<evidence type="ECO:0000256" key="1">
    <source>
        <dbReference type="ARBA" id="ARBA00004651"/>
    </source>
</evidence>
<keyword evidence="5 8" id="KW-0812">Transmembrane</keyword>
<feature type="transmembrane region" description="Helical" evidence="8">
    <location>
        <begin position="208"/>
        <end position="232"/>
    </location>
</feature>
<dbReference type="InterPro" id="IPR001958">
    <property type="entry name" value="Tet-R_TetA/multi-R_MdtG-like"/>
</dbReference>
<comment type="subcellular location">
    <subcellularLocation>
        <location evidence="8">Cell inner membrane</location>
        <topology evidence="8">Multi-pass membrane protein</topology>
    </subcellularLocation>
    <subcellularLocation>
        <location evidence="1">Cell membrane</location>
        <topology evidence="1">Multi-pass membrane protein</topology>
    </subcellularLocation>
</comment>
<evidence type="ECO:0000259" key="9">
    <source>
        <dbReference type="PROSITE" id="PS50850"/>
    </source>
</evidence>
<dbReference type="InterPro" id="IPR020846">
    <property type="entry name" value="MFS_dom"/>
</dbReference>
<evidence type="ECO:0000313" key="10">
    <source>
        <dbReference type="EMBL" id="SLN10261.1"/>
    </source>
</evidence>
<comment type="similarity">
    <text evidence="2 8">Belongs to the major facilitator superfamily. Bcr/CmlA family.</text>
</comment>
<evidence type="ECO:0000256" key="8">
    <source>
        <dbReference type="RuleBase" id="RU365088"/>
    </source>
</evidence>
<feature type="transmembrane region" description="Helical" evidence="8">
    <location>
        <begin position="244"/>
        <end position="266"/>
    </location>
</feature>
<dbReference type="Pfam" id="PF07690">
    <property type="entry name" value="MFS_1"/>
    <property type="match status" value="1"/>
</dbReference>
<feature type="transmembrane region" description="Helical" evidence="8">
    <location>
        <begin position="278"/>
        <end position="298"/>
    </location>
</feature>
<dbReference type="Proteomes" id="UP000193963">
    <property type="component" value="Unassembled WGS sequence"/>
</dbReference>
<keyword evidence="3 8" id="KW-0813">Transport</keyword>
<keyword evidence="11" id="KW-1185">Reference proteome</keyword>
<feature type="transmembrane region" description="Helical" evidence="8">
    <location>
        <begin position="336"/>
        <end position="359"/>
    </location>
</feature>
<evidence type="ECO:0000256" key="6">
    <source>
        <dbReference type="ARBA" id="ARBA00022989"/>
    </source>
</evidence>